<organism evidence="1">
    <name type="scientific">Homo sapiens</name>
    <name type="common">Human</name>
    <dbReference type="NCBI Taxonomy" id="9606"/>
    <lineage>
        <taxon>Eukaryota</taxon>
        <taxon>Metazoa</taxon>
        <taxon>Chordata</taxon>
        <taxon>Craniata</taxon>
        <taxon>Vertebrata</taxon>
        <taxon>Euteleostomi</taxon>
        <taxon>Mammalia</taxon>
        <taxon>Eutheria</taxon>
        <taxon>Euarchontoglires</taxon>
        <taxon>Primates</taxon>
        <taxon>Haplorrhini</taxon>
        <taxon>Catarrhini</taxon>
        <taxon>Hominidae</taxon>
        <taxon>Homo</taxon>
    </lineage>
</organism>
<sequence>MPVVQVFRVGAAIFPQDTVVMLMLYEVEKFKYVTSVLYSVPFSEEQLSRWVALFQAPLLTSSSKPALAPGGQVHLRTRAGSLGTTSQSKEAMDAGSVQNDFRPGSSDLIPSPTCAKISTVYDEPGINSVTVASVIPMSVTTCVALLEFPAFSIRRQ</sequence>
<accession>B7Z9D4</accession>
<name>B7Z9D4_HUMAN</name>
<reference evidence="1" key="1">
    <citation type="submission" date="2007-10" db="EMBL/GenBank/DDBJ databases">
        <title>NEDO human cDNA sequencing project focused on splicing variants.</title>
        <authorList>
            <person name="Wakamatsu A."/>
            <person name="Yamamoto J."/>
            <person name="Kimura K."/>
            <person name="Ishii S."/>
            <person name="Watanabe K."/>
            <person name="Sugiyama A."/>
            <person name="Murakawa K."/>
            <person name="Kaida T."/>
            <person name="Tsuchiya K."/>
            <person name="Fukuzumi Y."/>
            <person name="Kumagai A."/>
            <person name="Oishi Y."/>
            <person name="Yamamoto S."/>
            <person name="Ono Y."/>
            <person name="Komori Y."/>
            <person name="Yamazaki M."/>
            <person name="Kisu Y."/>
            <person name="Nishikawa T."/>
            <person name="Sugano S."/>
            <person name="Nomura N."/>
            <person name="Isogai T."/>
        </authorList>
    </citation>
    <scope>NUCLEOTIDE SEQUENCE</scope>
    <source>
        <tissue evidence="1">Uterus</tissue>
    </source>
</reference>
<protein>
    <submittedName>
        <fullName evidence="1">cDNA FLJ59086</fullName>
    </submittedName>
</protein>
<dbReference type="EMBL" id="AK304854">
    <property type="protein sequence ID" value="BAH14270.1"/>
    <property type="molecule type" value="mRNA"/>
</dbReference>
<proteinExistence type="evidence at transcript level"/>
<evidence type="ECO:0000313" key="1">
    <source>
        <dbReference type="EMBL" id="BAH14270.1"/>
    </source>
</evidence>
<dbReference type="AlphaFoldDB" id="B7Z9D4"/>